<comment type="similarity">
    <text evidence="6">Belongs to the binding-protein-dependent transport system permease family.</text>
</comment>
<feature type="transmembrane region" description="Helical" evidence="6">
    <location>
        <begin position="253"/>
        <end position="274"/>
    </location>
</feature>
<feature type="transmembrane region" description="Helical" evidence="6">
    <location>
        <begin position="80"/>
        <end position="105"/>
    </location>
</feature>
<evidence type="ECO:0000256" key="5">
    <source>
        <dbReference type="ARBA" id="ARBA00023136"/>
    </source>
</evidence>
<dbReference type="Proteomes" id="UP001595741">
    <property type="component" value="Unassembled WGS sequence"/>
</dbReference>
<feature type="transmembrane region" description="Helical" evidence="6">
    <location>
        <begin position="47"/>
        <end position="68"/>
    </location>
</feature>
<name>A0ABV7RF51_9NEIS</name>
<keyword evidence="5 6" id="KW-0472">Membrane</keyword>
<keyword evidence="2 6" id="KW-0813">Transport</keyword>
<evidence type="ECO:0000256" key="2">
    <source>
        <dbReference type="ARBA" id="ARBA00022448"/>
    </source>
</evidence>
<dbReference type="PROSITE" id="PS51257">
    <property type="entry name" value="PROKAR_LIPOPROTEIN"/>
    <property type="match status" value="1"/>
</dbReference>
<dbReference type="InterPro" id="IPR051204">
    <property type="entry name" value="ABC_transp_perm/SBD"/>
</dbReference>
<evidence type="ECO:0000313" key="9">
    <source>
        <dbReference type="Proteomes" id="UP001595741"/>
    </source>
</evidence>
<feature type="transmembrane region" description="Helical" evidence="6">
    <location>
        <begin position="192"/>
        <end position="212"/>
    </location>
</feature>
<proteinExistence type="inferred from homology"/>
<dbReference type="PROSITE" id="PS50928">
    <property type="entry name" value="ABC_TM1"/>
    <property type="match status" value="1"/>
</dbReference>
<evidence type="ECO:0000256" key="4">
    <source>
        <dbReference type="ARBA" id="ARBA00022989"/>
    </source>
</evidence>
<comment type="caution">
    <text evidence="8">The sequence shown here is derived from an EMBL/GenBank/DDBJ whole genome shotgun (WGS) entry which is preliminary data.</text>
</comment>
<organism evidence="8 9">
    <name type="scientific">Vogesella facilis</name>
    <dbReference type="NCBI Taxonomy" id="1655232"/>
    <lineage>
        <taxon>Bacteria</taxon>
        <taxon>Pseudomonadati</taxon>
        <taxon>Pseudomonadota</taxon>
        <taxon>Betaproteobacteria</taxon>
        <taxon>Neisseriales</taxon>
        <taxon>Chromobacteriaceae</taxon>
        <taxon>Vogesella</taxon>
    </lineage>
</organism>
<protein>
    <submittedName>
        <fullName evidence="8">ABC transporter permease</fullName>
    </submittedName>
</protein>
<dbReference type="CDD" id="cd06261">
    <property type="entry name" value="TM_PBP2"/>
    <property type="match status" value="1"/>
</dbReference>
<feature type="transmembrane region" description="Helical" evidence="6">
    <location>
        <begin position="224"/>
        <end position="247"/>
    </location>
</feature>
<evidence type="ECO:0000256" key="3">
    <source>
        <dbReference type="ARBA" id="ARBA00022692"/>
    </source>
</evidence>
<keyword evidence="4 6" id="KW-1133">Transmembrane helix</keyword>
<dbReference type="InterPro" id="IPR000515">
    <property type="entry name" value="MetI-like"/>
</dbReference>
<dbReference type="SUPFAM" id="SSF161098">
    <property type="entry name" value="MetI-like"/>
    <property type="match status" value="1"/>
</dbReference>
<dbReference type="Pfam" id="PF00528">
    <property type="entry name" value="BPD_transp_1"/>
    <property type="match status" value="1"/>
</dbReference>
<dbReference type="InterPro" id="IPR035906">
    <property type="entry name" value="MetI-like_sf"/>
</dbReference>
<feature type="transmembrane region" description="Helical" evidence="6">
    <location>
        <begin position="329"/>
        <end position="349"/>
    </location>
</feature>
<dbReference type="PANTHER" id="PTHR30177:SF30">
    <property type="entry name" value="GLYCINE BETAINE UPTAKE SYSTEM PERMEASE PROTEIN YEHY"/>
    <property type="match status" value="1"/>
</dbReference>
<evidence type="ECO:0000259" key="7">
    <source>
        <dbReference type="PROSITE" id="PS50928"/>
    </source>
</evidence>
<reference evidence="9" key="1">
    <citation type="journal article" date="2019" name="Int. J. Syst. Evol. Microbiol.">
        <title>The Global Catalogue of Microorganisms (GCM) 10K type strain sequencing project: providing services to taxonomists for standard genome sequencing and annotation.</title>
        <authorList>
            <consortium name="The Broad Institute Genomics Platform"/>
            <consortium name="The Broad Institute Genome Sequencing Center for Infectious Disease"/>
            <person name="Wu L."/>
            <person name="Ma J."/>
        </authorList>
    </citation>
    <scope>NUCLEOTIDE SEQUENCE [LARGE SCALE GENOMIC DNA]</scope>
    <source>
        <strain evidence="9">KCTC 42742</strain>
    </source>
</reference>
<evidence type="ECO:0000256" key="1">
    <source>
        <dbReference type="ARBA" id="ARBA00004651"/>
    </source>
</evidence>
<feature type="transmembrane region" description="Helical" evidence="6">
    <location>
        <begin position="111"/>
        <end position="133"/>
    </location>
</feature>
<sequence>MSASPARNRHLARPDRAWLLLALLLAGGCTLPFLTHAANRLLTGHGIVLTALPGQLAWLLLAPLGLLLASPWLPGSRRWLWLRLLAAALLGNALPWLAGSSAWLLDGDIESLARISFGGGFWLLLLGSLLCYMESCRRLALPPPYRAALTLAALLPAGWLLASGQLDQLSLLREYDNFRDSFDSALQQHVQLVLLSLLPALLLGSALGLLAFRLARLRDWVFPALNIVQTIPSIALFGLLIGPLAWLGKQLPGSGIAGVGMLPAVVALTLYSLLPLARGTYAGLQQVPAEVRDAARGIGMTGWQIFLRVELPLALPVFIGGVRITAVQAVGLAVVAALIGAGGFGAIMFQGLSGSALDQVLLGVLPVVALAIAMDAAFKLAIAWLDRKNHDRDF</sequence>
<dbReference type="EMBL" id="JBHRXN010000022">
    <property type="protein sequence ID" value="MFC3532228.1"/>
    <property type="molecule type" value="Genomic_DNA"/>
</dbReference>
<gene>
    <name evidence="8" type="ORF">ACFOLG_08530</name>
</gene>
<dbReference type="PANTHER" id="PTHR30177">
    <property type="entry name" value="GLYCINE BETAINE/L-PROLINE TRANSPORT SYSTEM PERMEASE PROTEIN PROW"/>
    <property type="match status" value="1"/>
</dbReference>
<accession>A0ABV7RF51</accession>
<keyword evidence="3 6" id="KW-0812">Transmembrane</keyword>
<feature type="transmembrane region" description="Helical" evidence="6">
    <location>
        <begin position="361"/>
        <end position="385"/>
    </location>
</feature>
<feature type="transmembrane region" description="Helical" evidence="6">
    <location>
        <begin position="145"/>
        <end position="162"/>
    </location>
</feature>
<evidence type="ECO:0000313" key="8">
    <source>
        <dbReference type="EMBL" id="MFC3532228.1"/>
    </source>
</evidence>
<evidence type="ECO:0000256" key="6">
    <source>
        <dbReference type="RuleBase" id="RU363032"/>
    </source>
</evidence>
<dbReference type="RefSeq" id="WP_386090745.1">
    <property type="nucleotide sequence ID" value="NZ_JBHRXN010000022.1"/>
</dbReference>
<feature type="domain" description="ABC transmembrane type-1" evidence="7">
    <location>
        <begin position="186"/>
        <end position="378"/>
    </location>
</feature>
<comment type="subcellular location">
    <subcellularLocation>
        <location evidence="1 6">Cell membrane</location>
        <topology evidence="1 6">Multi-pass membrane protein</topology>
    </subcellularLocation>
</comment>
<keyword evidence="9" id="KW-1185">Reference proteome</keyword>
<dbReference type="Gene3D" id="1.10.3720.10">
    <property type="entry name" value="MetI-like"/>
    <property type="match status" value="1"/>
</dbReference>